<dbReference type="GO" id="GO:0000977">
    <property type="term" value="F:RNA polymerase II transcription regulatory region sequence-specific DNA binding"/>
    <property type="evidence" value="ECO:0007669"/>
    <property type="project" value="TreeGrafter"/>
</dbReference>
<dbReference type="EMBL" id="UZAU01000697">
    <property type="status" value="NOT_ANNOTATED_CDS"/>
    <property type="molecule type" value="Genomic_DNA"/>
</dbReference>
<evidence type="ECO:0000256" key="1">
    <source>
        <dbReference type="ARBA" id="ARBA00004123"/>
    </source>
</evidence>
<keyword evidence="4" id="KW-0539">Nucleus</keyword>
<dbReference type="Gene3D" id="4.10.280.10">
    <property type="entry name" value="Helix-loop-helix DNA-binding domain"/>
    <property type="match status" value="1"/>
</dbReference>
<sequence length="406" mass="45628">NNIVISSPSILEVLDDLWLVENQIIVNPSTYDDEQGISPLLRIENINGVSKHGYSHQNHHDSLILQASSENGNVFDVAHDQQGNNNSINICPNNNVEYYSNMFVDQQENSSIVNTNNLSTGKDLIISSKVLKGRKSSKCNKKNLKSSTIIEDKRQTLIQSEVEEEEEKDTLIKKQEHNAKERIRRMKISETYMALGSLLPSTRLSKLKKRWTAPRIIDKALEYIPELENEIEELITLKKKTLSAVENIPVVEVVNQKNISSATLASPVNNSLTVSVNEVKKDEVIIQICRPRNKQKDFPSLLEYIEDQEQGIFIILSASTLHVCDERDCYHIHIQIMNESSTSSSNNGNDDSSAMLKEKGIRESPKDAVANDRSASVYAGTPISIREDFARDIDIKEAGSNIGREL</sequence>
<dbReference type="GO" id="GO:0000981">
    <property type="term" value="F:DNA-binding transcription factor activity, RNA polymerase II-specific"/>
    <property type="evidence" value="ECO:0007669"/>
    <property type="project" value="TreeGrafter"/>
</dbReference>
<evidence type="ECO:0000313" key="7">
    <source>
        <dbReference type="Proteomes" id="UP000596661"/>
    </source>
</evidence>
<comment type="subcellular location">
    <subcellularLocation>
        <location evidence="1">Nucleus</location>
    </subcellularLocation>
</comment>
<feature type="domain" description="BHLH" evidence="5">
    <location>
        <begin position="172"/>
        <end position="227"/>
    </location>
</feature>
<dbReference type="Proteomes" id="UP000596661">
    <property type="component" value="Chromosome 8"/>
</dbReference>
<dbReference type="EnsemblPlants" id="evm.model.08.1043">
    <property type="protein sequence ID" value="cds.evm.model.08.1043"/>
    <property type="gene ID" value="evm.TU.08.1043"/>
</dbReference>
<dbReference type="AlphaFoldDB" id="A0A803Q7F4"/>
<dbReference type="InterPro" id="IPR011598">
    <property type="entry name" value="bHLH_dom"/>
</dbReference>
<evidence type="ECO:0000313" key="6">
    <source>
        <dbReference type="EnsemblPlants" id="cds.evm.model.08.1043"/>
    </source>
</evidence>
<dbReference type="Gramene" id="evm.model.08.1043">
    <property type="protein sequence ID" value="cds.evm.model.08.1043"/>
    <property type="gene ID" value="evm.TU.08.1043"/>
</dbReference>
<reference evidence="6" key="1">
    <citation type="submission" date="2018-11" db="EMBL/GenBank/DDBJ databases">
        <authorList>
            <person name="Grassa J C."/>
        </authorList>
    </citation>
    <scope>NUCLEOTIDE SEQUENCE [LARGE SCALE GENOMIC DNA]</scope>
</reference>
<dbReference type="PANTHER" id="PTHR13935:SF104">
    <property type="entry name" value="TRANSCRIPTION FACTOR BHLH160"/>
    <property type="match status" value="1"/>
</dbReference>
<keyword evidence="2" id="KW-0805">Transcription regulation</keyword>
<keyword evidence="3" id="KW-0804">Transcription</keyword>
<reference evidence="6" key="2">
    <citation type="submission" date="2021-03" db="UniProtKB">
        <authorList>
            <consortium name="EnsemblPlants"/>
        </authorList>
    </citation>
    <scope>IDENTIFICATION</scope>
</reference>
<evidence type="ECO:0000256" key="3">
    <source>
        <dbReference type="ARBA" id="ARBA00023163"/>
    </source>
</evidence>
<dbReference type="PANTHER" id="PTHR13935">
    <property type="entry name" value="ACHAETE-SCUTE TRANSCRIPTION FACTOR-RELATED"/>
    <property type="match status" value="1"/>
</dbReference>
<evidence type="ECO:0000256" key="4">
    <source>
        <dbReference type="ARBA" id="ARBA00023242"/>
    </source>
</evidence>
<dbReference type="SUPFAM" id="SSF47459">
    <property type="entry name" value="HLH, helix-loop-helix DNA-binding domain"/>
    <property type="match status" value="1"/>
</dbReference>
<dbReference type="GO" id="GO:0090575">
    <property type="term" value="C:RNA polymerase II transcription regulator complex"/>
    <property type="evidence" value="ECO:0007669"/>
    <property type="project" value="TreeGrafter"/>
</dbReference>
<name>A0A803Q7F4_CANSA</name>
<protein>
    <recommendedName>
        <fullName evidence="5">BHLH domain-containing protein</fullName>
    </recommendedName>
</protein>
<evidence type="ECO:0000259" key="5">
    <source>
        <dbReference type="PROSITE" id="PS50888"/>
    </source>
</evidence>
<proteinExistence type="predicted"/>
<accession>A0A803Q7F4</accession>
<organism evidence="6 7">
    <name type="scientific">Cannabis sativa</name>
    <name type="common">Hemp</name>
    <name type="synonym">Marijuana</name>
    <dbReference type="NCBI Taxonomy" id="3483"/>
    <lineage>
        <taxon>Eukaryota</taxon>
        <taxon>Viridiplantae</taxon>
        <taxon>Streptophyta</taxon>
        <taxon>Embryophyta</taxon>
        <taxon>Tracheophyta</taxon>
        <taxon>Spermatophyta</taxon>
        <taxon>Magnoliopsida</taxon>
        <taxon>eudicotyledons</taxon>
        <taxon>Gunneridae</taxon>
        <taxon>Pentapetalae</taxon>
        <taxon>rosids</taxon>
        <taxon>fabids</taxon>
        <taxon>Rosales</taxon>
        <taxon>Cannabaceae</taxon>
        <taxon>Cannabis</taxon>
    </lineage>
</organism>
<dbReference type="SMART" id="SM00353">
    <property type="entry name" value="HLH"/>
    <property type="match status" value="1"/>
</dbReference>
<evidence type="ECO:0000256" key="2">
    <source>
        <dbReference type="ARBA" id="ARBA00023015"/>
    </source>
</evidence>
<dbReference type="InterPro" id="IPR036638">
    <property type="entry name" value="HLH_DNA-bd_sf"/>
</dbReference>
<keyword evidence="7" id="KW-1185">Reference proteome</keyword>
<dbReference type="PROSITE" id="PS50888">
    <property type="entry name" value="BHLH"/>
    <property type="match status" value="1"/>
</dbReference>
<dbReference type="Pfam" id="PF00010">
    <property type="entry name" value="HLH"/>
    <property type="match status" value="1"/>
</dbReference>
<dbReference type="InterPro" id="IPR015660">
    <property type="entry name" value="MASH1/Ascl1a-like"/>
</dbReference>
<dbReference type="GO" id="GO:0046983">
    <property type="term" value="F:protein dimerization activity"/>
    <property type="evidence" value="ECO:0007669"/>
    <property type="project" value="InterPro"/>
</dbReference>